<feature type="compositionally biased region" description="Basic and acidic residues" evidence="1">
    <location>
        <begin position="81"/>
        <end position="97"/>
    </location>
</feature>
<feature type="compositionally biased region" description="Basic and acidic residues" evidence="1">
    <location>
        <begin position="118"/>
        <end position="127"/>
    </location>
</feature>
<dbReference type="EMBL" id="JAAAJA010000040">
    <property type="protein sequence ID" value="KAG0264974.1"/>
    <property type="molecule type" value="Genomic_DNA"/>
</dbReference>
<evidence type="ECO:0000313" key="3">
    <source>
        <dbReference type="Proteomes" id="UP000726737"/>
    </source>
</evidence>
<dbReference type="AlphaFoldDB" id="A0A9P6QBL9"/>
<organism evidence="2 3">
    <name type="scientific">Mortierella polycephala</name>
    <dbReference type="NCBI Taxonomy" id="41804"/>
    <lineage>
        <taxon>Eukaryota</taxon>
        <taxon>Fungi</taxon>
        <taxon>Fungi incertae sedis</taxon>
        <taxon>Mucoromycota</taxon>
        <taxon>Mortierellomycotina</taxon>
        <taxon>Mortierellomycetes</taxon>
        <taxon>Mortierellales</taxon>
        <taxon>Mortierellaceae</taxon>
        <taxon>Mortierella</taxon>
    </lineage>
</organism>
<keyword evidence="3" id="KW-1185">Reference proteome</keyword>
<gene>
    <name evidence="2" type="ORF">BG011_005730</name>
</gene>
<feature type="compositionally biased region" description="Basic residues" evidence="1">
    <location>
        <begin position="128"/>
        <end position="142"/>
    </location>
</feature>
<feature type="compositionally biased region" description="Polar residues" evidence="1">
    <location>
        <begin position="1"/>
        <end position="20"/>
    </location>
</feature>
<evidence type="ECO:0000313" key="2">
    <source>
        <dbReference type="EMBL" id="KAG0264974.1"/>
    </source>
</evidence>
<evidence type="ECO:0000256" key="1">
    <source>
        <dbReference type="SAM" id="MobiDB-lite"/>
    </source>
</evidence>
<comment type="caution">
    <text evidence="2">The sequence shown here is derived from an EMBL/GenBank/DDBJ whole genome shotgun (WGS) entry which is preliminary data.</text>
</comment>
<feature type="region of interest" description="Disordered" evidence="1">
    <location>
        <begin position="1"/>
        <end position="178"/>
    </location>
</feature>
<protein>
    <submittedName>
        <fullName evidence="2">Uncharacterized protein</fullName>
    </submittedName>
</protein>
<name>A0A9P6QBL9_9FUNG</name>
<reference evidence="2" key="1">
    <citation type="journal article" date="2020" name="Fungal Divers.">
        <title>Resolving the Mortierellaceae phylogeny through synthesis of multi-gene phylogenetics and phylogenomics.</title>
        <authorList>
            <person name="Vandepol N."/>
            <person name="Liber J."/>
            <person name="Desiro A."/>
            <person name="Na H."/>
            <person name="Kennedy M."/>
            <person name="Barry K."/>
            <person name="Grigoriev I.V."/>
            <person name="Miller A.N."/>
            <person name="O'Donnell K."/>
            <person name="Stajich J.E."/>
            <person name="Bonito G."/>
        </authorList>
    </citation>
    <scope>NUCLEOTIDE SEQUENCE</scope>
    <source>
        <strain evidence="2">KOD948</strain>
    </source>
</reference>
<sequence length="178" mass="19755">MDKNTAMQMGMKTTTPITGGSISSTSSHSSDDDDYDDEDDDMQGDVGAGGGGGQDLCSSGCTDDDGYDSQENDVRKHSHHQEHPRVQFDYYGSDRRGAGNHGGLLPAPSEPAMVLPLSDREILEQEARRRRWERHADKRRKSLNGANQAPPTPRKKKRKKAKDLRKQVLLKNAQHLIE</sequence>
<feature type="compositionally biased region" description="Acidic residues" evidence="1">
    <location>
        <begin position="31"/>
        <end position="43"/>
    </location>
</feature>
<proteinExistence type="predicted"/>
<feature type="compositionally biased region" description="Basic residues" evidence="1">
    <location>
        <begin position="153"/>
        <end position="163"/>
    </location>
</feature>
<feature type="compositionally biased region" description="Acidic residues" evidence="1">
    <location>
        <begin position="62"/>
        <end position="71"/>
    </location>
</feature>
<dbReference type="Proteomes" id="UP000726737">
    <property type="component" value="Unassembled WGS sequence"/>
</dbReference>
<accession>A0A9P6QBL9</accession>
<dbReference type="OrthoDB" id="2446237at2759"/>